<reference evidence="2 3" key="1">
    <citation type="journal article" date="2024" name="G3 (Bethesda)">
        <title>Genome assembly of Hibiscus sabdariffa L. provides insights into metabolisms of medicinal natural products.</title>
        <authorList>
            <person name="Kim T."/>
        </authorList>
    </citation>
    <scope>NUCLEOTIDE SEQUENCE [LARGE SCALE GENOMIC DNA]</scope>
    <source>
        <strain evidence="2">TK-2024</strain>
        <tissue evidence="2">Old leaves</tissue>
    </source>
</reference>
<name>A0ABR2AS51_9ROSI</name>
<accession>A0ABR2AS51</accession>
<sequence length="87" mass="9691">MSHLPAAAGKMESFNAADAARERVLLRLRENTLLAANLLAEYQKAQSENKKLKASLSEAQKEIAEVKALLDLNNEVEKFKSLFKDFA</sequence>
<gene>
    <name evidence="2" type="ORF">V6N12_005779</name>
</gene>
<evidence type="ECO:0000313" key="2">
    <source>
        <dbReference type="EMBL" id="KAK8496744.1"/>
    </source>
</evidence>
<evidence type="ECO:0000313" key="3">
    <source>
        <dbReference type="Proteomes" id="UP001472677"/>
    </source>
</evidence>
<keyword evidence="1" id="KW-0175">Coiled coil</keyword>
<proteinExistence type="predicted"/>
<dbReference type="EMBL" id="JBBPBM010000348">
    <property type="protein sequence ID" value="KAK8496744.1"/>
    <property type="molecule type" value="Genomic_DNA"/>
</dbReference>
<organism evidence="2 3">
    <name type="scientific">Hibiscus sabdariffa</name>
    <name type="common">roselle</name>
    <dbReference type="NCBI Taxonomy" id="183260"/>
    <lineage>
        <taxon>Eukaryota</taxon>
        <taxon>Viridiplantae</taxon>
        <taxon>Streptophyta</taxon>
        <taxon>Embryophyta</taxon>
        <taxon>Tracheophyta</taxon>
        <taxon>Spermatophyta</taxon>
        <taxon>Magnoliopsida</taxon>
        <taxon>eudicotyledons</taxon>
        <taxon>Gunneridae</taxon>
        <taxon>Pentapetalae</taxon>
        <taxon>rosids</taxon>
        <taxon>malvids</taxon>
        <taxon>Malvales</taxon>
        <taxon>Malvaceae</taxon>
        <taxon>Malvoideae</taxon>
        <taxon>Hibiscus</taxon>
    </lineage>
</organism>
<dbReference type="Proteomes" id="UP001472677">
    <property type="component" value="Unassembled WGS sequence"/>
</dbReference>
<feature type="coiled-coil region" evidence="1">
    <location>
        <begin position="35"/>
        <end position="69"/>
    </location>
</feature>
<evidence type="ECO:0000256" key="1">
    <source>
        <dbReference type="SAM" id="Coils"/>
    </source>
</evidence>
<protein>
    <submittedName>
        <fullName evidence="2">Uncharacterized protein</fullName>
    </submittedName>
</protein>
<comment type="caution">
    <text evidence="2">The sequence shown here is derived from an EMBL/GenBank/DDBJ whole genome shotgun (WGS) entry which is preliminary data.</text>
</comment>
<keyword evidence="3" id="KW-1185">Reference proteome</keyword>
<dbReference type="Gene3D" id="6.10.250.1820">
    <property type="match status" value="1"/>
</dbReference>